<dbReference type="Pfam" id="PF05272">
    <property type="entry name" value="VapE-like_dom"/>
    <property type="match status" value="1"/>
</dbReference>
<evidence type="ECO:0000259" key="1">
    <source>
        <dbReference type="Pfam" id="PF05272"/>
    </source>
</evidence>
<protein>
    <recommendedName>
        <fullName evidence="1">Virulence-associated protein E-like domain-containing protein</fullName>
    </recommendedName>
</protein>
<dbReference type="InterPro" id="IPR007936">
    <property type="entry name" value="VapE-like_dom"/>
</dbReference>
<gene>
    <name evidence="2" type="ORF">LCGC14_2970460</name>
</gene>
<feature type="non-terminal residue" evidence="2">
    <location>
        <position position="332"/>
    </location>
</feature>
<name>A0A0F8XAF9_9ZZZZ</name>
<sequence>MALNWNDKCQPSWSGDELKNIDSNAYKFNQDPAGKFHPSTQFEAVKVTLDEPEPDFIWHLTKQGDWQKNSIHNVCNFFKGYIETRELYNLLRYNTLSQNIEFIRRPEWISKHESITAWDDNDANAVMKTLSTKLAFNINKNLIHDTALAIAHENKYNPVINYLESLKWDGKPRIHNWLTEYVRVTETRYTNAVGKLLLRAAIRRTYDSGCKYDYMIVLEGEQGIGKSTICEILGQEWYADLSLNVHSPDTIDCMRNKWIIEVSEMECTRRADTQALKSFLTRRTDTVRLAYARTSKDFLRHNIFIGTFNPDTAGSYLKDMTGNRRYLPIAVE</sequence>
<accession>A0A0F8XAF9</accession>
<comment type="caution">
    <text evidence="2">The sequence shown here is derived from an EMBL/GenBank/DDBJ whole genome shotgun (WGS) entry which is preliminary data.</text>
</comment>
<dbReference type="PANTHER" id="PTHR34985:SF1">
    <property type="entry name" value="SLR0554 PROTEIN"/>
    <property type="match status" value="1"/>
</dbReference>
<feature type="domain" description="Virulence-associated protein E-like" evidence="1">
    <location>
        <begin position="163"/>
        <end position="331"/>
    </location>
</feature>
<dbReference type="EMBL" id="LAZR01060377">
    <property type="protein sequence ID" value="KKK65803.1"/>
    <property type="molecule type" value="Genomic_DNA"/>
</dbReference>
<reference evidence="2" key="1">
    <citation type="journal article" date="2015" name="Nature">
        <title>Complex archaea that bridge the gap between prokaryotes and eukaryotes.</title>
        <authorList>
            <person name="Spang A."/>
            <person name="Saw J.H."/>
            <person name="Jorgensen S.L."/>
            <person name="Zaremba-Niedzwiedzka K."/>
            <person name="Martijn J."/>
            <person name="Lind A.E."/>
            <person name="van Eijk R."/>
            <person name="Schleper C."/>
            <person name="Guy L."/>
            <person name="Ettema T.J."/>
        </authorList>
    </citation>
    <scope>NUCLEOTIDE SEQUENCE</scope>
</reference>
<evidence type="ECO:0000313" key="2">
    <source>
        <dbReference type="EMBL" id="KKK65803.1"/>
    </source>
</evidence>
<organism evidence="2">
    <name type="scientific">marine sediment metagenome</name>
    <dbReference type="NCBI Taxonomy" id="412755"/>
    <lineage>
        <taxon>unclassified sequences</taxon>
        <taxon>metagenomes</taxon>
        <taxon>ecological metagenomes</taxon>
    </lineage>
</organism>
<dbReference type="AlphaFoldDB" id="A0A0F8XAF9"/>
<proteinExistence type="predicted"/>
<dbReference type="SUPFAM" id="SSF52540">
    <property type="entry name" value="P-loop containing nucleoside triphosphate hydrolases"/>
    <property type="match status" value="1"/>
</dbReference>
<dbReference type="InterPro" id="IPR027417">
    <property type="entry name" value="P-loop_NTPase"/>
</dbReference>
<dbReference type="PANTHER" id="PTHR34985">
    <property type="entry name" value="SLR0554 PROTEIN"/>
    <property type="match status" value="1"/>
</dbReference>